<evidence type="ECO:0000256" key="10">
    <source>
        <dbReference type="ARBA" id="ARBA00023288"/>
    </source>
</evidence>
<keyword evidence="7 11" id="KW-0472">Membrane</keyword>
<proteinExistence type="inferred from homology"/>
<evidence type="ECO:0000313" key="15">
    <source>
        <dbReference type="Proteomes" id="UP000050269"/>
    </source>
</evidence>
<reference evidence="14 15" key="1">
    <citation type="journal article" date="2015" name="Genome Biol. Evol.">
        <title>Functionally Structured Genomes in Lactobacillus kunkeei Colonizing the Honey Crop and Food Products of Honeybees and Stingless Bees.</title>
        <authorList>
            <person name="Tamarit D."/>
            <person name="Ellegaard K.M."/>
            <person name="Wikander J."/>
            <person name="Olofsson T."/>
            <person name="Vasquez A."/>
            <person name="Andersson S.G."/>
        </authorList>
    </citation>
    <scope>NUCLEOTIDE SEQUENCE [LARGE SCALE GENOMIC DNA]</scope>
    <source>
        <strain evidence="14 15">LMbo</strain>
    </source>
</reference>
<evidence type="ECO:0000256" key="4">
    <source>
        <dbReference type="ARBA" id="ARBA00022475"/>
    </source>
</evidence>
<keyword evidence="5 11" id="KW-0732">Signal</keyword>
<evidence type="ECO:0000256" key="9">
    <source>
        <dbReference type="ARBA" id="ARBA00023235"/>
    </source>
</evidence>
<evidence type="ECO:0000256" key="11">
    <source>
        <dbReference type="HAMAP-Rule" id="MF_01145"/>
    </source>
</evidence>
<dbReference type="PATRIC" id="fig|148814.13.peg.605"/>
<dbReference type="EC" id="5.2.1.8" evidence="11"/>
<protein>
    <recommendedName>
        <fullName evidence="11">Foldase protein PrsA</fullName>
        <ecNumber evidence="11">5.2.1.8</ecNumber>
    </recommendedName>
</protein>
<organism evidence="14 15">
    <name type="scientific">Apilactobacillus kunkeei</name>
    <dbReference type="NCBI Taxonomy" id="148814"/>
    <lineage>
        <taxon>Bacteria</taxon>
        <taxon>Bacillati</taxon>
        <taxon>Bacillota</taxon>
        <taxon>Bacilli</taxon>
        <taxon>Lactobacillales</taxon>
        <taxon>Lactobacillaceae</taxon>
        <taxon>Apilactobacillus</taxon>
    </lineage>
</organism>
<evidence type="ECO:0000313" key="14">
    <source>
        <dbReference type="EMBL" id="KPN81967.1"/>
    </source>
</evidence>
<dbReference type="GO" id="GO:0003755">
    <property type="term" value="F:peptidyl-prolyl cis-trans isomerase activity"/>
    <property type="evidence" value="ECO:0007669"/>
    <property type="project" value="UniProtKB-UniRule"/>
</dbReference>
<dbReference type="PANTHER" id="PTHR47245">
    <property type="entry name" value="PEPTIDYLPROLYL ISOMERASE"/>
    <property type="match status" value="1"/>
</dbReference>
<keyword evidence="4 11" id="KW-1003">Cell membrane</keyword>
<feature type="signal peptide" evidence="12">
    <location>
        <begin position="1"/>
        <end position="26"/>
    </location>
</feature>
<evidence type="ECO:0000256" key="7">
    <source>
        <dbReference type="ARBA" id="ARBA00023136"/>
    </source>
</evidence>
<evidence type="ECO:0000256" key="2">
    <source>
        <dbReference type="ARBA" id="ARBA00004193"/>
    </source>
</evidence>
<comment type="function">
    <text evidence="11">Plays a major role in protein secretion by helping the post-translocational extracellular folding of several secreted proteins.</text>
</comment>
<keyword evidence="9 11" id="KW-0413">Isomerase</keyword>
<dbReference type="SUPFAM" id="SSF109998">
    <property type="entry name" value="Triger factor/SurA peptide-binding domain-like"/>
    <property type="match status" value="1"/>
</dbReference>
<name>A0A0N8IHJ4_9LACO</name>
<keyword evidence="6 11" id="KW-0697">Rotamase</keyword>
<dbReference type="SUPFAM" id="SSF54534">
    <property type="entry name" value="FKBP-like"/>
    <property type="match status" value="1"/>
</dbReference>
<keyword evidence="10" id="KW-0449">Lipoprotein</keyword>
<evidence type="ECO:0000259" key="13">
    <source>
        <dbReference type="PROSITE" id="PS50198"/>
    </source>
</evidence>
<keyword evidence="8" id="KW-0564">Palmitate</keyword>
<dbReference type="GO" id="GO:0006457">
    <property type="term" value="P:protein folding"/>
    <property type="evidence" value="ECO:0007669"/>
    <property type="project" value="UniProtKB-UniRule"/>
</dbReference>
<dbReference type="EMBL" id="JXDF01000017">
    <property type="protein sequence ID" value="KPN81967.1"/>
    <property type="molecule type" value="Genomic_DNA"/>
</dbReference>
<dbReference type="InterPro" id="IPR027304">
    <property type="entry name" value="Trigger_fact/SurA_dom_sf"/>
</dbReference>
<dbReference type="PROSITE" id="PS50198">
    <property type="entry name" value="PPIC_PPIASE_2"/>
    <property type="match status" value="1"/>
</dbReference>
<dbReference type="InterPro" id="IPR050245">
    <property type="entry name" value="PrsA_foldase"/>
</dbReference>
<dbReference type="Proteomes" id="UP000050269">
    <property type="component" value="Unassembled WGS sequence"/>
</dbReference>
<dbReference type="InterPro" id="IPR046357">
    <property type="entry name" value="PPIase_dom_sf"/>
</dbReference>
<dbReference type="HAMAP" id="MF_01145">
    <property type="entry name" value="Foldase_PrsA"/>
    <property type="match status" value="1"/>
</dbReference>
<sequence>MDVYYIMNKKVLVGLAGALLSVSLVACGDKTVAVTNGGKITQSEYYSSMKNTSNGKQVLQQMILDKVLNKEYGSKVSSSEVNAQYNQYKSQYGSEFETLLEQQGLTTTSFKNQLKSNLLLKAAVRANISYSTADLKKQFKSYQPKVTVNEILVSDKKTAEKVISELKDGKKFSDLAKKYSKDTSNKNKSGRVTPFDNTDSSIDSAFRKAAYKLSNGEYTKTPVKTQYGYQIIQMVNHPKKGSYNDHINDLKDQIATSKLSDSTTLKSVVTKVLKNGGVEIKDKDLQNILSSYLTSSSSSK</sequence>
<dbReference type="GO" id="GO:0005886">
    <property type="term" value="C:plasma membrane"/>
    <property type="evidence" value="ECO:0007669"/>
    <property type="project" value="UniProtKB-SubCell"/>
</dbReference>
<evidence type="ECO:0000256" key="12">
    <source>
        <dbReference type="SAM" id="SignalP"/>
    </source>
</evidence>
<dbReference type="Gene3D" id="3.10.50.40">
    <property type="match status" value="1"/>
</dbReference>
<evidence type="ECO:0000256" key="6">
    <source>
        <dbReference type="ARBA" id="ARBA00023110"/>
    </source>
</evidence>
<comment type="similarity">
    <text evidence="3 11">Belongs to the PrsA family.</text>
</comment>
<evidence type="ECO:0000256" key="5">
    <source>
        <dbReference type="ARBA" id="ARBA00022729"/>
    </source>
</evidence>
<feature type="domain" description="PpiC" evidence="13">
    <location>
        <begin position="143"/>
        <end position="236"/>
    </location>
</feature>
<gene>
    <name evidence="11 14" type="primary">prsA</name>
    <name evidence="14" type="ORF">RZ78_10730</name>
</gene>
<comment type="catalytic activity">
    <reaction evidence="1 11">
        <text>[protein]-peptidylproline (omega=180) = [protein]-peptidylproline (omega=0)</text>
        <dbReference type="Rhea" id="RHEA:16237"/>
        <dbReference type="Rhea" id="RHEA-COMP:10747"/>
        <dbReference type="Rhea" id="RHEA-COMP:10748"/>
        <dbReference type="ChEBI" id="CHEBI:83833"/>
        <dbReference type="ChEBI" id="CHEBI:83834"/>
        <dbReference type="EC" id="5.2.1.8"/>
    </reaction>
</comment>
<evidence type="ECO:0000256" key="1">
    <source>
        <dbReference type="ARBA" id="ARBA00000971"/>
    </source>
</evidence>
<dbReference type="AlphaFoldDB" id="A0A0N8IHJ4"/>
<dbReference type="Gene3D" id="1.10.4030.10">
    <property type="entry name" value="Porin chaperone SurA, peptide-binding domain"/>
    <property type="match status" value="1"/>
</dbReference>
<comment type="subcellular location">
    <subcellularLocation>
        <location evidence="2">Cell membrane</location>
        <topology evidence="2">Lipid-anchor</topology>
    </subcellularLocation>
</comment>
<dbReference type="PANTHER" id="PTHR47245:SF1">
    <property type="entry name" value="FOLDASE PROTEIN PRSA"/>
    <property type="match status" value="1"/>
</dbReference>
<dbReference type="InterPro" id="IPR023059">
    <property type="entry name" value="Foldase_PrsA"/>
</dbReference>
<dbReference type="Pfam" id="PF00639">
    <property type="entry name" value="Rotamase"/>
    <property type="match status" value="1"/>
</dbReference>
<evidence type="ECO:0000256" key="8">
    <source>
        <dbReference type="ARBA" id="ARBA00023139"/>
    </source>
</evidence>
<comment type="caution">
    <text evidence="14">The sequence shown here is derived from an EMBL/GenBank/DDBJ whole genome shotgun (WGS) entry which is preliminary data.</text>
</comment>
<feature type="chain" id="PRO_5038454449" description="Foldase protein PrsA" evidence="12">
    <location>
        <begin position="27"/>
        <end position="300"/>
    </location>
</feature>
<dbReference type="InterPro" id="IPR000297">
    <property type="entry name" value="PPIase_PpiC"/>
</dbReference>
<accession>A0A0N8IHJ4</accession>
<evidence type="ECO:0000256" key="3">
    <source>
        <dbReference type="ARBA" id="ARBA00006071"/>
    </source>
</evidence>
<dbReference type="NCBIfam" id="NF003356">
    <property type="entry name" value="PRK04405.1"/>
    <property type="match status" value="1"/>
</dbReference>